<evidence type="ECO:0000256" key="2">
    <source>
        <dbReference type="ARBA" id="ARBA00022723"/>
    </source>
</evidence>
<keyword evidence="9" id="KW-1185">Reference proteome</keyword>
<dbReference type="GO" id="GO:0005681">
    <property type="term" value="C:spliceosomal complex"/>
    <property type="evidence" value="ECO:0007669"/>
    <property type="project" value="InterPro"/>
</dbReference>
<evidence type="ECO:0000313" key="8">
    <source>
        <dbReference type="EMBL" id="KAG7096726.1"/>
    </source>
</evidence>
<accession>A0A9P7UXY7</accession>
<dbReference type="GeneID" id="66073215"/>
<dbReference type="Pfam" id="PF16837">
    <property type="entry name" value="SF3A3"/>
    <property type="match status" value="1"/>
</dbReference>
<dbReference type="Proteomes" id="UP001049176">
    <property type="component" value="Chromosome 2"/>
</dbReference>
<dbReference type="InterPro" id="IPR024598">
    <property type="entry name" value="SF3a60/Prp9_C"/>
</dbReference>
<proteinExistence type="predicted"/>
<dbReference type="PANTHER" id="PTHR12786">
    <property type="entry name" value="SPLICING FACTOR SF3A-RELATED"/>
    <property type="match status" value="1"/>
</dbReference>
<dbReference type="GO" id="GO:0000398">
    <property type="term" value="P:mRNA splicing, via spliceosome"/>
    <property type="evidence" value="ECO:0007669"/>
    <property type="project" value="InterPro"/>
</dbReference>
<feature type="compositionally biased region" description="Polar residues" evidence="6">
    <location>
        <begin position="307"/>
        <end position="316"/>
    </location>
</feature>
<dbReference type="InterPro" id="IPR003604">
    <property type="entry name" value="Matrin/U1-like-C_Znf_C2H2"/>
</dbReference>
<reference evidence="8" key="1">
    <citation type="journal article" date="2021" name="Genome Biol. Evol.">
        <title>The assembled and annotated genome of the fairy-ring fungus Marasmius oreades.</title>
        <authorList>
            <person name="Hiltunen M."/>
            <person name="Ament-Velasquez S.L."/>
            <person name="Johannesson H."/>
        </authorList>
    </citation>
    <scope>NUCLEOTIDE SEQUENCE</scope>
    <source>
        <strain evidence="8">03SP1</strain>
    </source>
</reference>
<dbReference type="InterPro" id="IPR051421">
    <property type="entry name" value="RNA_Proc_DNA_Dmg_Regulator"/>
</dbReference>
<comment type="caution">
    <text evidence="8">The sequence shown here is derived from an EMBL/GenBank/DDBJ whole genome shotgun (WGS) entry which is preliminary data.</text>
</comment>
<dbReference type="KEGG" id="more:E1B28_004139"/>
<keyword evidence="4" id="KW-0862">Zinc</keyword>
<keyword evidence="5" id="KW-0539">Nucleus</keyword>
<dbReference type="Pfam" id="PF12171">
    <property type="entry name" value="zf-C2H2_jaz"/>
    <property type="match status" value="1"/>
</dbReference>
<name>A0A9P7UXY7_9AGAR</name>
<feature type="region of interest" description="Disordered" evidence="6">
    <location>
        <begin position="283"/>
        <end position="316"/>
    </location>
</feature>
<dbReference type="SUPFAM" id="SSF57667">
    <property type="entry name" value="beta-beta-alpha zinc fingers"/>
    <property type="match status" value="1"/>
</dbReference>
<dbReference type="EMBL" id="CM032182">
    <property type="protein sequence ID" value="KAG7096726.1"/>
    <property type="molecule type" value="Genomic_DNA"/>
</dbReference>
<dbReference type="SMART" id="SM00451">
    <property type="entry name" value="ZnF_U1"/>
    <property type="match status" value="1"/>
</dbReference>
<feature type="region of interest" description="Disordered" evidence="6">
    <location>
        <begin position="357"/>
        <end position="387"/>
    </location>
</feature>
<keyword evidence="3" id="KW-0863">Zinc-finger</keyword>
<comment type="subcellular location">
    <subcellularLocation>
        <location evidence="1">Nucleus</location>
    </subcellularLocation>
</comment>
<organism evidence="8 9">
    <name type="scientific">Marasmius oreades</name>
    <name type="common">fairy-ring Marasmius</name>
    <dbReference type="NCBI Taxonomy" id="181124"/>
    <lineage>
        <taxon>Eukaryota</taxon>
        <taxon>Fungi</taxon>
        <taxon>Dikarya</taxon>
        <taxon>Basidiomycota</taxon>
        <taxon>Agaricomycotina</taxon>
        <taxon>Agaricomycetes</taxon>
        <taxon>Agaricomycetidae</taxon>
        <taxon>Agaricales</taxon>
        <taxon>Marasmiineae</taxon>
        <taxon>Marasmiaceae</taxon>
        <taxon>Marasmius</taxon>
    </lineage>
</organism>
<dbReference type="Pfam" id="PF11931">
    <property type="entry name" value="SF3a60_Prp9_C"/>
    <property type="match status" value="1"/>
</dbReference>
<dbReference type="InterPro" id="IPR031774">
    <property type="entry name" value="SF3A3_dom"/>
</dbReference>
<dbReference type="InterPro" id="IPR022755">
    <property type="entry name" value="Znf_C2H2_jaz"/>
</dbReference>
<dbReference type="GO" id="GO:0003723">
    <property type="term" value="F:RNA binding"/>
    <property type="evidence" value="ECO:0007669"/>
    <property type="project" value="InterPro"/>
</dbReference>
<evidence type="ECO:0000256" key="4">
    <source>
        <dbReference type="ARBA" id="ARBA00022833"/>
    </source>
</evidence>
<dbReference type="Gene3D" id="3.30.160.60">
    <property type="entry name" value="Classic Zinc Finger"/>
    <property type="match status" value="1"/>
</dbReference>
<evidence type="ECO:0000256" key="6">
    <source>
        <dbReference type="SAM" id="MobiDB-lite"/>
    </source>
</evidence>
<dbReference type="InterPro" id="IPR021966">
    <property type="entry name" value="SF3a60_bindingd"/>
</dbReference>
<dbReference type="RefSeq" id="XP_043013196.1">
    <property type="nucleotide sequence ID" value="XM_043148596.1"/>
</dbReference>
<dbReference type="Pfam" id="PF12108">
    <property type="entry name" value="SF3a60_bindingd"/>
    <property type="match status" value="1"/>
</dbReference>
<keyword evidence="2" id="KW-0479">Metal-binding</keyword>
<dbReference type="InterPro" id="IPR036236">
    <property type="entry name" value="Znf_C2H2_sf"/>
</dbReference>
<dbReference type="AlphaFoldDB" id="A0A9P7UXY7"/>
<evidence type="ECO:0000313" key="9">
    <source>
        <dbReference type="Proteomes" id="UP001049176"/>
    </source>
</evidence>
<evidence type="ECO:0000256" key="3">
    <source>
        <dbReference type="ARBA" id="ARBA00022771"/>
    </source>
</evidence>
<evidence type="ECO:0000256" key="5">
    <source>
        <dbReference type="ARBA" id="ARBA00023242"/>
    </source>
</evidence>
<protein>
    <recommendedName>
        <fullName evidence="7">U1-type domain-containing protein</fullName>
    </recommendedName>
</protein>
<evidence type="ECO:0000259" key="7">
    <source>
        <dbReference type="SMART" id="SM00451"/>
    </source>
</evidence>
<gene>
    <name evidence="8" type="ORF">E1B28_004139</name>
</gene>
<sequence length="515" mass="59374">MDSIIEVQRQTHEEIERFERALYILLSRNYQTHESKLQGEHKAAQILERIATRAASLKDLYEDESVRKAEIDSLSFSTEPNDLSEYYSRLAKVQEHHAKYPNSVVGALKLEIEAILAEPNQEGYEEYDEDPISLLFSGEEAYGRYLDLYAHHTAYNNLKSIGRRPGYLQYLDLLMGVKDGPVHSELPKEVRFARDFENYIKNLHSYLVSFVKKSQPLLDVHAAQEESKAEFEKSWEAGEMKDWEDTSEKNTVEGGSSGIWCVACQKHYSKQTVYDAHLTSKKHIKAAEKQSQSTTPVPNPNGPKDTPQATQPSNSRNRLHESALYCHLSSVLLVDLLPILNDSKSNVERRFSLTAREREQELLEQSKPQPAPAPSTTTGEEGEEEEEEERIYNPLKLPLGWDGKPIPYWLYKLHGLGVEYRCEICSDHVYMGRKNFDRHFQESRHAFGMRALGLPNTKHFHEITRIQDALTLAEKLKQEGRHEVFEQETMEELEDDEGNVYNRKTYEDLKKQGLI</sequence>
<feature type="domain" description="U1-type" evidence="7">
    <location>
        <begin position="256"/>
        <end position="290"/>
    </location>
</feature>
<dbReference type="OrthoDB" id="2160351at2759"/>
<evidence type="ECO:0000256" key="1">
    <source>
        <dbReference type="ARBA" id="ARBA00004123"/>
    </source>
</evidence>
<dbReference type="PANTHER" id="PTHR12786:SF2">
    <property type="entry name" value="SPLICING FACTOR 3A SUBUNIT 3"/>
    <property type="match status" value="1"/>
</dbReference>
<dbReference type="GO" id="GO:0008270">
    <property type="term" value="F:zinc ion binding"/>
    <property type="evidence" value="ECO:0007669"/>
    <property type="project" value="UniProtKB-KW"/>
</dbReference>